<proteinExistence type="predicted"/>
<dbReference type="AlphaFoldDB" id="A0A2X3ETK8"/>
<accession>A0A2X3ETK8</accession>
<reference evidence="1 2" key="1">
    <citation type="submission" date="2018-06" db="EMBL/GenBank/DDBJ databases">
        <authorList>
            <consortium name="Pathogen Informatics"/>
            <person name="Doyle S."/>
        </authorList>
    </citation>
    <scope>NUCLEOTIDE SEQUENCE [LARGE SCALE GENOMIC DNA]</scope>
    <source>
        <strain evidence="1 2">NCTC9128</strain>
    </source>
</reference>
<gene>
    <name evidence="1" type="ORF">NCTC9128_06671</name>
</gene>
<dbReference type="Proteomes" id="UP000251088">
    <property type="component" value="Unassembled WGS sequence"/>
</dbReference>
<name>A0A2X3ETK8_KLEPN</name>
<organism evidence="1 2">
    <name type="scientific">Klebsiella pneumoniae</name>
    <dbReference type="NCBI Taxonomy" id="573"/>
    <lineage>
        <taxon>Bacteria</taxon>
        <taxon>Pseudomonadati</taxon>
        <taxon>Pseudomonadota</taxon>
        <taxon>Gammaproteobacteria</taxon>
        <taxon>Enterobacterales</taxon>
        <taxon>Enterobacteriaceae</taxon>
        <taxon>Klebsiella/Raoultella group</taxon>
        <taxon>Klebsiella</taxon>
        <taxon>Klebsiella pneumoniae complex</taxon>
    </lineage>
</organism>
<evidence type="ECO:0000313" key="1">
    <source>
        <dbReference type="EMBL" id="SQC40666.1"/>
    </source>
</evidence>
<evidence type="ECO:0000313" key="2">
    <source>
        <dbReference type="Proteomes" id="UP000251088"/>
    </source>
</evidence>
<sequence length="113" mass="13114">MTHGGFEQRLRRRLAIFFLQIFFQRAGVDADADRDVFIASAIYNHADALFVADVARVDTQAVDAIFRHFQRNTVVKVDIGDQRDVNLLFDKFERLSSVHRRNRDTDNVRAYAL</sequence>
<protein>
    <submittedName>
        <fullName evidence="1">Uncharacterized protein</fullName>
    </submittedName>
</protein>
<dbReference type="EMBL" id="UAWN01000015">
    <property type="protein sequence ID" value="SQC40666.1"/>
    <property type="molecule type" value="Genomic_DNA"/>
</dbReference>